<accession>A0AAI9WXD6</accession>
<dbReference type="GO" id="GO:0004252">
    <property type="term" value="F:serine-type endopeptidase activity"/>
    <property type="evidence" value="ECO:0007669"/>
    <property type="project" value="InterPro"/>
</dbReference>
<proteinExistence type="predicted"/>
<gene>
    <name evidence="1" type="ORF">KGF56_002962</name>
</gene>
<dbReference type="PANTHER" id="PTHR21004">
    <property type="entry name" value="SERINE PROTEASE-RELATED"/>
    <property type="match status" value="1"/>
</dbReference>
<dbReference type="PANTHER" id="PTHR21004:SF0">
    <property type="entry name" value="PEROXISOMAL LEADER PEPTIDE-PROCESSING PROTEASE"/>
    <property type="match status" value="1"/>
</dbReference>
<dbReference type="Proteomes" id="UP001202479">
    <property type="component" value="Unassembled WGS sequence"/>
</dbReference>
<dbReference type="Gene3D" id="2.40.10.120">
    <property type="match status" value="1"/>
</dbReference>
<evidence type="ECO:0000313" key="2">
    <source>
        <dbReference type="Proteomes" id="UP001202479"/>
    </source>
</evidence>
<dbReference type="GO" id="GO:0031998">
    <property type="term" value="P:regulation of fatty acid beta-oxidation"/>
    <property type="evidence" value="ECO:0007669"/>
    <property type="project" value="TreeGrafter"/>
</dbReference>
<dbReference type="EMBL" id="JAHUZD010000106">
    <property type="protein sequence ID" value="KAI3404201.2"/>
    <property type="molecule type" value="Genomic_DNA"/>
</dbReference>
<comment type="caution">
    <text evidence="1">The sequence shown here is derived from an EMBL/GenBank/DDBJ whole genome shotgun (WGS) entry which is preliminary data.</text>
</comment>
<reference evidence="1" key="1">
    <citation type="journal article" date="2022" name="DNA Res.">
        <title>Genome analysis of five recently described species of the CUG-Ser clade uncovers Candida theae as a new hybrid lineage with pathogenic potential in the Candida parapsilosis species complex.</title>
        <authorList>
            <person name="Mixao V."/>
            <person name="Del Olmo V."/>
            <person name="Hegedusova E."/>
            <person name="Saus E."/>
            <person name="Pryszcz L."/>
            <person name="Cillingova A."/>
            <person name="Nosek J."/>
            <person name="Gabaldon T."/>
        </authorList>
    </citation>
    <scope>NUCLEOTIDE SEQUENCE</scope>
    <source>
        <strain evidence="1">CBS 10844</strain>
    </source>
</reference>
<dbReference type="GO" id="GO:0005777">
    <property type="term" value="C:peroxisome"/>
    <property type="evidence" value="ECO:0007669"/>
    <property type="project" value="InterPro"/>
</dbReference>
<dbReference type="SUPFAM" id="SSF50494">
    <property type="entry name" value="Trypsin-like serine proteases"/>
    <property type="match status" value="2"/>
</dbReference>
<evidence type="ECO:0008006" key="3">
    <source>
        <dbReference type="Google" id="ProtNLM"/>
    </source>
</evidence>
<dbReference type="GO" id="GO:0016485">
    <property type="term" value="P:protein processing"/>
    <property type="evidence" value="ECO:0007669"/>
    <property type="project" value="InterPro"/>
</dbReference>
<keyword evidence="2" id="KW-1185">Reference proteome</keyword>
<dbReference type="Pfam" id="PF13365">
    <property type="entry name" value="Trypsin_2"/>
    <property type="match status" value="1"/>
</dbReference>
<dbReference type="GeneID" id="73380579"/>
<dbReference type="InterPro" id="IPR039245">
    <property type="entry name" value="TYSND1/DEG15"/>
</dbReference>
<name>A0AAI9WXD6_9ASCO</name>
<sequence length="498" mass="56315">MSFYSPVAVQFIKDDLVYASSGIFISSHEEDFVLTISHLPDIYTFRIYIHRSDKKDLEDVFWHRAKILVEAVIEMDNFQILTRREFNIFPRDSFGNTISILKLSLASASASASALASPVNNIGVGSPHIFPLKFTNAIVETKIKVVSSPFSITNSLVFHRFISHGSIIYNFENCCFLSDLRYLDNMCGGIVTDHKNQLIGLILGNLRKRNGEGELTMILPWFRINQLVTIEKSIPTYTPTPPPPPTPTYAHNQLVLPLTVSNGKDYTWGSCITYKPNILITNSHVILPYTNSTHRYKSAEIHYNNKVIALTLKDKIIIPSLDLDLSFIFLAQSPFHTAISPSSEFKVEEEVYTQSFGLFLHHNQTMPLISYGIINCIYSIKTTNNLRCIPGLIVSSASSYNGCSGGALFNINHQLVGIICCNAEVYKPVVFDAEHQQEEEEEKVEKITDFTFVLPVQLIDYCYNCIVNGEKVEIDPRFANLWKLKKFHKDILIEPAKL</sequence>
<organism evidence="1 2">
    <name type="scientific">Candida oxycetoniae</name>
    <dbReference type="NCBI Taxonomy" id="497107"/>
    <lineage>
        <taxon>Eukaryota</taxon>
        <taxon>Fungi</taxon>
        <taxon>Dikarya</taxon>
        <taxon>Ascomycota</taxon>
        <taxon>Saccharomycotina</taxon>
        <taxon>Pichiomycetes</taxon>
        <taxon>Debaryomycetaceae</taxon>
        <taxon>Candida/Lodderomyces clade</taxon>
        <taxon>Candida</taxon>
    </lineage>
</organism>
<dbReference type="AlphaFoldDB" id="A0AAI9WXD6"/>
<evidence type="ECO:0000313" key="1">
    <source>
        <dbReference type="EMBL" id="KAI3404201.2"/>
    </source>
</evidence>
<dbReference type="RefSeq" id="XP_049179946.1">
    <property type="nucleotide sequence ID" value="XM_049324245.1"/>
</dbReference>
<dbReference type="InterPro" id="IPR009003">
    <property type="entry name" value="Peptidase_S1_PA"/>
</dbReference>
<protein>
    <recommendedName>
        <fullName evidence="3">Peroxisomal leader peptide-processing protease</fullName>
    </recommendedName>
</protein>